<dbReference type="Proteomes" id="UP000634136">
    <property type="component" value="Unassembled WGS sequence"/>
</dbReference>
<sequence length="37" mass="4242">MVLCSHGKKDTINLRCRMFGGIRIQDRAGVCKRFNCN</sequence>
<dbReference type="AlphaFoldDB" id="A0A834XD66"/>
<organism evidence="1 2">
    <name type="scientific">Senna tora</name>
    <dbReference type="NCBI Taxonomy" id="362788"/>
    <lineage>
        <taxon>Eukaryota</taxon>
        <taxon>Viridiplantae</taxon>
        <taxon>Streptophyta</taxon>
        <taxon>Embryophyta</taxon>
        <taxon>Tracheophyta</taxon>
        <taxon>Spermatophyta</taxon>
        <taxon>Magnoliopsida</taxon>
        <taxon>eudicotyledons</taxon>
        <taxon>Gunneridae</taxon>
        <taxon>Pentapetalae</taxon>
        <taxon>rosids</taxon>
        <taxon>fabids</taxon>
        <taxon>Fabales</taxon>
        <taxon>Fabaceae</taxon>
        <taxon>Caesalpinioideae</taxon>
        <taxon>Cassia clade</taxon>
        <taxon>Senna</taxon>
    </lineage>
</organism>
<proteinExistence type="predicted"/>
<gene>
    <name evidence="1" type="ORF">G2W53_004432</name>
</gene>
<reference evidence="1" key="1">
    <citation type="submission" date="2020-09" db="EMBL/GenBank/DDBJ databases">
        <title>Genome-Enabled Discovery of Anthraquinone Biosynthesis in Senna tora.</title>
        <authorList>
            <person name="Kang S.-H."/>
            <person name="Pandey R.P."/>
            <person name="Lee C.-M."/>
            <person name="Sim J.-S."/>
            <person name="Jeong J.-T."/>
            <person name="Choi B.-S."/>
            <person name="Jung M."/>
            <person name="Ginzburg D."/>
            <person name="Zhao K."/>
            <person name="Won S.Y."/>
            <person name="Oh T.-J."/>
            <person name="Yu Y."/>
            <person name="Kim N.-H."/>
            <person name="Lee O.R."/>
            <person name="Lee T.-H."/>
            <person name="Bashyal P."/>
            <person name="Kim T.-S."/>
            <person name="Lee W.-H."/>
            <person name="Kawkins C."/>
            <person name="Kim C.-K."/>
            <person name="Kim J.S."/>
            <person name="Ahn B.O."/>
            <person name="Rhee S.Y."/>
            <person name="Sohng J.K."/>
        </authorList>
    </citation>
    <scope>NUCLEOTIDE SEQUENCE</scope>
    <source>
        <tissue evidence="1">Leaf</tissue>
    </source>
</reference>
<dbReference type="EMBL" id="JAAIUW010000002">
    <property type="protein sequence ID" value="KAF7842134.1"/>
    <property type="molecule type" value="Genomic_DNA"/>
</dbReference>
<evidence type="ECO:0000313" key="1">
    <source>
        <dbReference type="EMBL" id="KAF7842134.1"/>
    </source>
</evidence>
<name>A0A834XD66_9FABA</name>
<protein>
    <submittedName>
        <fullName evidence="1">Uncharacterized protein</fullName>
    </submittedName>
</protein>
<evidence type="ECO:0000313" key="2">
    <source>
        <dbReference type="Proteomes" id="UP000634136"/>
    </source>
</evidence>
<accession>A0A834XD66</accession>
<comment type="caution">
    <text evidence="1">The sequence shown here is derived from an EMBL/GenBank/DDBJ whole genome shotgun (WGS) entry which is preliminary data.</text>
</comment>
<keyword evidence="2" id="KW-1185">Reference proteome</keyword>